<feature type="chain" id="PRO_5017363908" evidence="1">
    <location>
        <begin position="21"/>
        <end position="137"/>
    </location>
</feature>
<evidence type="ECO:0000259" key="2">
    <source>
        <dbReference type="PROSITE" id="PS50240"/>
    </source>
</evidence>
<proteinExistence type="predicted"/>
<dbReference type="Pfam" id="PF00089">
    <property type="entry name" value="Trypsin"/>
    <property type="match status" value="1"/>
</dbReference>
<feature type="domain" description="Peptidase S1" evidence="2">
    <location>
        <begin position="28"/>
        <end position="96"/>
    </location>
</feature>
<accession>A0A3B5BFW5</accession>
<reference evidence="3" key="1">
    <citation type="submission" date="2023-09" db="UniProtKB">
        <authorList>
            <consortium name="Ensembl"/>
        </authorList>
    </citation>
    <scope>IDENTIFICATION</scope>
</reference>
<dbReference type="Ensembl" id="ENSSPAT00000025573.1">
    <property type="protein sequence ID" value="ENSSPAP00000025162.1"/>
    <property type="gene ID" value="ENSSPAG00000018919.1"/>
</dbReference>
<feature type="signal peptide" evidence="1">
    <location>
        <begin position="1"/>
        <end position="20"/>
    </location>
</feature>
<dbReference type="GO" id="GO:0004252">
    <property type="term" value="F:serine-type endopeptidase activity"/>
    <property type="evidence" value="ECO:0007669"/>
    <property type="project" value="InterPro"/>
</dbReference>
<dbReference type="InterPro" id="IPR050850">
    <property type="entry name" value="Peptidase_S1_Elastase_sf"/>
</dbReference>
<dbReference type="InterPro" id="IPR001254">
    <property type="entry name" value="Trypsin_dom"/>
</dbReference>
<dbReference type="InterPro" id="IPR043504">
    <property type="entry name" value="Peptidase_S1_PA_chymotrypsin"/>
</dbReference>
<dbReference type="PROSITE" id="PS00134">
    <property type="entry name" value="TRYPSIN_HIS"/>
    <property type="match status" value="1"/>
</dbReference>
<organism evidence="3">
    <name type="scientific">Stegastes partitus</name>
    <name type="common">bicolor damselfish</name>
    <dbReference type="NCBI Taxonomy" id="144197"/>
    <lineage>
        <taxon>Eukaryota</taxon>
        <taxon>Metazoa</taxon>
        <taxon>Chordata</taxon>
        <taxon>Craniata</taxon>
        <taxon>Vertebrata</taxon>
        <taxon>Euteleostomi</taxon>
        <taxon>Actinopterygii</taxon>
        <taxon>Neopterygii</taxon>
        <taxon>Teleostei</taxon>
        <taxon>Neoteleostei</taxon>
        <taxon>Acanthomorphata</taxon>
        <taxon>Ovalentaria</taxon>
        <taxon>Pomacentridae</taxon>
        <taxon>Stegastes</taxon>
    </lineage>
</organism>
<protein>
    <submittedName>
        <fullName evidence="3">Hyaluronan binding protein 2</fullName>
    </submittedName>
</protein>
<keyword evidence="1" id="KW-0732">Signal</keyword>
<dbReference type="Gene3D" id="2.40.10.10">
    <property type="entry name" value="Trypsin-like serine proteases"/>
    <property type="match status" value="1"/>
</dbReference>
<evidence type="ECO:0000313" key="3">
    <source>
        <dbReference type="Ensembl" id="ENSSPAP00000025162.1"/>
    </source>
</evidence>
<dbReference type="PANTHER" id="PTHR24257:SF17">
    <property type="match status" value="1"/>
</dbReference>
<sequence length="137" mass="15137">EMCRMLIMLLLMHVTGDLLPQPGRSARIFGGKKSLPGAHPWQVSLQTRTKGSSGPFSHICGGILLQSCWVLTAAHCIKKDMEMQVVLGGVDIEKDELYDQVIPCENNEEQNESPPYRASSNECGCNRYGSVFIITLN</sequence>
<dbReference type="PANTHER" id="PTHR24257">
    <property type="entry name" value="CHYMOTRYPSIN-LIKE ELASTASE FAMILY MEMBER"/>
    <property type="match status" value="1"/>
</dbReference>
<dbReference type="PROSITE" id="PS50240">
    <property type="entry name" value="TRYPSIN_DOM"/>
    <property type="match status" value="1"/>
</dbReference>
<dbReference type="GO" id="GO:0005615">
    <property type="term" value="C:extracellular space"/>
    <property type="evidence" value="ECO:0007669"/>
    <property type="project" value="TreeGrafter"/>
</dbReference>
<name>A0A3B5BFW5_9TELE</name>
<dbReference type="InterPro" id="IPR009003">
    <property type="entry name" value="Peptidase_S1_PA"/>
</dbReference>
<dbReference type="SUPFAM" id="SSF50494">
    <property type="entry name" value="Trypsin-like serine proteases"/>
    <property type="match status" value="1"/>
</dbReference>
<evidence type="ECO:0000256" key="1">
    <source>
        <dbReference type="SAM" id="SignalP"/>
    </source>
</evidence>
<dbReference type="AlphaFoldDB" id="A0A3B5BFW5"/>
<dbReference type="GO" id="GO:0006508">
    <property type="term" value="P:proteolysis"/>
    <property type="evidence" value="ECO:0007669"/>
    <property type="project" value="InterPro"/>
</dbReference>
<dbReference type="GeneTree" id="ENSGT00940000167141"/>
<dbReference type="InterPro" id="IPR018114">
    <property type="entry name" value="TRYPSIN_HIS"/>
</dbReference>